<dbReference type="EMBL" id="JACIDK010000001">
    <property type="protein sequence ID" value="MBB3890396.1"/>
    <property type="molecule type" value="Genomic_DNA"/>
</dbReference>
<feature type="region of interest" description="Disordered" evidence="1">
    <location>
        <begin position="1"/>
        <end position="26"/>
    </location>
</feature>
<comment type="caution">
    <text evidence="2">The sequence shown here is derived from an EMBL/GenBank/DDBJ whole genome shotgun (WGS) entry which is preliminary data.</text>
</comment>
<evidence type="ECO:0000256" key="1">
    <source>
        <dbReference type="SAM" id="MobiDB-lite"/>
    </source>
</evidence>
<organism evidence="2 3">
    <name type="scientific">Phenylobacterium haematophilum</name>
    <dbReference type="NCBI Taxonomy" id="98513"/>
    <lineage>
        <taxon>Bacteria</taxon>
        <taxon>Pseudomonadati</taxon>
        <taxon>Pseudomonadota</taxon>
        <taxon>Alphaproteobacteria</taxon>
        <taxon>Caulobacterales</taxon>
        <taxon>Caulobacteraceae</taxon>
        <taxon>Phenylobacterium</taxon>
    </lineage>
</organism>
<evidence type="ECO:0000313" key="2">
    <source>
        <dbReference type="EMBL" id="MBB3890396.1"/>
    </source>
</evidence>
<proteinExistence type="predicted"/>
<keyword evidence="3" id="KW-1185">Reference proteome</keyword>
<reference evidence="2 3" key="1">
    <citation type="submission" date="2020-08" db="EMBL/GenBank/DDBJ databases">
        <title>Genomic Encyclopedia of Type Strains, Phase IV (KMG-IV): sequencing the most valuable type-strain genomes for metagenomic binning, comparative biology and taxonomic classification.</title>
        <authorList>
            <person name="Goeker M."/>
        </authorList>
    </citation>
    <scope>NUCLEOTIDE SEQUENCE [LARGE SCALE GENOMIC DNA]</scope>
    <source>
        <strain evidence="2 3">DSM 21793</strain>
    </source>
</reference>
<dbReference type="RefSeq" id="WP_183770433.1">
    <property type="nucleotide sequence ID" value="NZ_JACIDK010000001.1"/>
</dbReference>
<dbReference type="Proteomes" id="UP000530564">
    <property type="component" value="Unassembled WGS sequence"/>
</dbReference>
<evidence type="ECO:0000313" key="3">
    <source>
        <dbReference type="Proteomes" id="UP000530564"/>
    </source>
</evidence>
<gene>
    <name evidence="2" type="ORF">GGQ61_001093</name>
</gene>
<sequence length="191" mass="20088">MRAPTTFSSQYQMGRNPFSAADPDGPAYDAMIAKDKRLRAEREAQQYEKTGATASLASKVTSIADAVLGAGDDAARRAGKPVAKSALKSAGRVVPLAGHVLDGIDAWTGYEADLKRGYTRRQAAERAGRRMAPGLAGAAAGGLVAGPVGAAVGGIAAPFIKDYVIPAIGEQMTYNFDTLNDPRRWPTRRLP</sequence>
<dbReference type="AlphaFoldDB" id="A0A839ZVT1"/>
<feature type="compositionally biased region" description="Polar residues" evidence="1">
    <location>
        <begin position="1"/>
        <end position="13"/>
    </location>
</feature>
<accession>A0A839ZVT1</accession>
<name>A0A839ZVT1_9CAUL</name>
<protein>
    <submittedName>
        <fullName evidence="2">Uncharacterized protein</fullName>
    </submittedName>
</protein>